<evidence type="ECO:0000313" key="2">
    <source>
        <dbReference type="EMBL" id="KAG5666671.1"/>
    </source>
</evidence>
<sequence>MGKKKPVPEEDLLIPPQDSRICGTICVCQMTLVLSCVAIVYLTVAVYVPAQKAFTSGIETDPVMCITTKSALKESCNWTTCGEWCLSKGTGACLQIFVTLRQNGSSVQFQNCSNFITKKCYGLDTEVAKNFTCIKEECKNLTGIFNCTKGVCHNITDVFECEFHNLDPVLKCSGRRGKVTCMEIHGLYSCNKGGCEKIKAPYNCDRRCRDIPTRNKNVILLSGDNAYLSKCNVAYNATSKEEVWSDTGDNILMASCYTANYTANTGIIDATDCVNGSILLNKTVLGDLSNFTYLSYLHYAETELNKQIAPLDSDLIISNESKLMINLEGCVNTLRDECKEFFRTYAKDGSDHNARARFPCFYSPTDTSLAVQRFDLQVEYQQFMFAFLLPTVLLVVSCFVLTVCQKTVVVGDDSKMRFKCLTTEETGKLKSNTNAQTDAL</sequence>
<accession>A0A9J6BAF6</accession>
<keyword evidence="1" id="KW-0472">Membrane</keyword>
<name>A0A9J6BAF6_POLVA</name>
<feature type="transmembrane region" description="Helical" evidence="1">
    <location>
        <begin position="383"/>
        <end position="409"/>
    </location>
</feature>
<dbReference type="GO" id="GO:0005886">
    <property type="term" value="C:plasma membrane"/>
    <property type="evidence" value="ECO:0007669"/>
    <property type="project" value="TreeGrafter"/>
</dbReference>
<dbReference type="Proteomes" id="UP001107558">
    <property type="component" value="Chromosome 4"/>
</dbReference>
<dbReference type="PANTHER" id="PTHR12335:SF7">
    <property type="entry name" value="RT03134P"/>
    <property type="match status" value="1"/>
</dbReference>
<dbReference type="InterPro" id="IPR031578">
    <property type="entry name" value="TipE"/>
</dbReference>
<keyword evidence="3" id="KW-1185">Reference proteome</keyword>
<proteinExistence type="predicted"/>
<keyword evidence="1" id="KW-0812">Transmembrane</keyword>
<dbReference type="AlphaFoldDB" id="A0A9J6BAF6"/>
<reference evidence="2" key="1">
    <citation type="submission" date="2021-03" db="EMBL/GenBank/DDBJ databases">
        <title>Chromosome level genome of the anhydrobiotic midge Polypedilum vanderplanki.</title>
        <authorList>
            <person name="Yoshida Y."/>
            <person name="Kikawada T."/>
            <person name="Gusev O."/>
        </authorList>
    </citation>
    <scope>NUCLEOTIDE SEQUENCE</scope>
    <source>
        <strain evidence="2">NIAS01</strain>
        <tissue evidence="2">Whole body or cell culture</tissue>
    </source>
</reference>
<dbReference type="EMBL" id="JADBJN010000004">
    <property type="protein sequence ID" value="KAG5666671.1"/>
    <property type="molecule type" value="Genomic_DNA"/>
</dbReference>
<protein>
    <submittedName>
        <fullName evidence="2">Uncharacterized protein</fullName>
    </submittedName>
</protein>
<feature type="transmembrane region" description="Helical" evidence="1">
    <location>
        <begin position="21"/>
        <end position="48"/>
    </location>
</feature>
<evidence type="ECO:0000313" key="3">
    <source>
        <dbReference type="Proteomes" id="UP001107558"/>
    </source>
</evidence>
<gene>
    <name evidence="2" type="ORF">PVAND_014686</name>
</gene>
<dbReference type="GO" id="GO:0017080">
    <property type="term" value="F:sodium channel regulator activity"/>
    <property type="evidence" value="ECO:0007669"/>
    <property type="project" value="TreeGrafter"/>
</dbReference>
<evidence type="ECO:0000256" key="1">
    <source>
        <dbReference type="SAM" id="Phobius"/>
    </source>
</evidence>
<dbReference type="GO" id="GO:0002028">
    <property type="term" value="P:regulation of sodium ion transport"/>
    <property type="evidence" value="ECO:0007669"/>
    <property type="project" value="TreeGrafter"/>
</dbReference>
<dbReference type="PANTHER" id="PTHR12335">
    <property type="entry name" value="TIPE PROTEIN TEMPERATURE-INDUCED PARALYTIC E"/>
    <property type="match status" value="1"/>
</dbReference>
<dbReference type="OrthoDB" id="6349518at2759"/>
<organism evidence="2 3">
    <name type="scientific">Polypedilum vanderplanki</name>
    <name type="common">Sleeping chironomid midge</name>
    <dbReference type="NCBI Taxonomy" id="319348"/>
    <lineage>
        <taxon>Eukaryota</taxon>
        <taxon>Metazoa</taxon>
        <taxon>Ecdysozoa</taxon>
        <taxon>Arthropoda</taxon>
        <taxon>Hexapoda</taxon>
        <taxon>Insecta</taxon>
        <taxon>Pterygota</taxon>
        <taxon>Neoptera</taxon>
        <taxon>Endopterygota</taxon>
        <taxon>Diptera</taxon>
        <taxon>Nematocera</taxon>
        <taxon>Chironomoidea</taxon>
        <taxon>Chironomidae</taxon>
        <taxon>Chironominae</taxon>
        <taxon>Polypedilum</taxon>
        <taxon>Polypedilum</taxon>
    </lineage>
</organism>
<keyword evidence="1" id="KW-1133">Transmembrane helix</keyword>
<comment type="caution">
    <text evidence="2">The sequence shown here is derived from an EMBL/GenBank/DDBJ whole genome shotgun (WGS) entry which is preliminary data.</text>
</comment>